<proteinExistence type="predicted"/>
<dbReference type="Gene3D" id="1.20.1280.290">
    <property type="match status" value="2"/>
</dbReference>
<comment type="caution">
    <text evidence="2">The sequence shown here is derived from an EMBL/GenBank/DDBJ whole genome shotgun (WGS) entry which is preliminary data.</text>
</comment>
<dbReference type="EMBL" id="BOQP01000017">
    <property type="protein sequence ID" value="GIM73261.1"/>
    <property type="molecule type" value="Genomic_DNA"/>
</dbReference>
<reference evidence="2" key="1">
    <citation type="submission" date="2021-03" db="EMBL/GenBank/DDBJ databases">
        <title>Whole genome shotgun sequence of Actinoplanes consettensis NBRC 14913.</title>
        <authorList>
            <person name="Komaki H."/>
            <person name="Tamura T."/>
        </authorList>
    </citation>
    <scope>NUCLEOTIDE SEQUENCE</scope>
    <source>
        <strain evidence="2">NBRC 14913</strain>
    </source>
</reference>
<organism evidence="2 3">
    <name type="scientific">Winogradskya consettensis</name>
    <dbReference type="NCBI Taxonomy" id="113560"/>
    <lineage>
        <taxon>Bacteria</taxon>
        <taxon>Bacillati</taxon>
        <taxon>Actinomycetota</taxon>
        <taxon>Actinomycetes</taxon>
        <taxon>Micromonosporales</taxon>
        <taxon>Micromonosporaceae</taxon>
        <taxon>Winogradskya</taxon>
    </lineage>
</organism>
<accession>A0A919SJM9</accession>
<dbReference type="AlphaFoldDB" id="A0A919SJM9"/>
<sequence>MGLVSTNTAYRKRIMHTFALLGYVGAALSIALPWPQVWRSCAKGQTNGLNASACFLGVAMPVGWITYGALTGETVQIITNAVTGGAGLAVLTTVLIKQSHLRQRRKLATSAAGAAGILTATLGSAAATWLTAASSHQAAAFLGLVLAGTSFVSAIPQPLSLLRDREQDMSGLSALRWRLAAAACASWMTYGLSTGQPAVWASAMVGLTSALIVCWVLFTSTRTSAVRTTTVRARGVARVAAA</sequence>
<keyword evidence="1" id="KW-1133">Transmembrane helix</keyword>
<evidence type="ECO:0000313" key="3">
    <source>
        <dbReference type="Proteomes" id="UP000680865"/>
    </source>
</evidence>
<protein>
    <recommendedName>
        <fullName evidence="4">PQ loop repeat protein</fullName>
    </recommendedName>
</protein>
<gene>
    <name evidence="2" type="ORF">Aco04nite_34360</name>
</gene>
<feature type="transmembrane region" description="Helical" evidence="1">
    <location>
        <begin position="175"/>
        <end position="192"/>
    </location>
</feature>
<feature type="transmembrane region" description="Helical" evidence="1">
    <location>
        <begin position="77"/>
        <end position="96"/>
    </location>
</feature>
<dbReference type="NCBIfam" id="NF037967">
    <property type="entry name" value="SemiSWEET_1"/>
    <property type="match status" value="1"/>
</dbReference>
<feature type="transmembrane region" description="Helical" evidence="1">
    <location>
        <begin position="108"/>
        <end position="132"/>
    </location>
</feature>
<keyword evidence="3" id="KW-1185">Reference proteome</keyword>
<dbReference type="Proteomes" id="UP000680865">
    <property type="component" value="Unassembled WGS sequence"/>
</dbReference>
<evidence type="ECO:0000256" key="1">
    <source>
        <dbReference type="SAM" id="Phobius"/>
    </source>
</evidence>
<evidence type="ECO:0008006" key="4">
    <source>
        <dbReference type="Google" id="ProtNLM"/>
    </source>
</evidence>
<feature type="transmembrane region" description="Helical" evidence="1">
    <location>
        <begin position="46"/>
        <end position="65"/>
    </location>
</feature>
<keyword evidence="1" id="KW-0812">Transmembrane</keyword>
<feature type="transmembrane region" description="Helical" evidence="1">
    <location>
        <begin position="198"/>
        <end position="218"/>
    </location>
</feature>
<feature type="transmembrane region" description="Helical" evidence="1">
    <location>
        <begin position="14"/>
        <end position="34"/>
    </location>
</feature>
<keyword evidence="1" id="KW-0472">Membrane</keyword>
<evidence type="ECO:0000313" key="2">
    <source>
        <dbReference type="EMBL" id="GIM73261.1"/>
    </source>
</evidence>
<name>A0A919SJM9_9ACTN</name>
<feature type="transmembrane region" description="Helical" evidence="1">
    <location>
        <begin position="138"/>
        <end position="155"/>
    </location>
</feature>